<dbReference type="Proteomes" id="UP001281130">
    <property type="component" value="Unassembled WGS sequence"/>
</dbReference>
<feature type="transmembrane region" description="Helical" evidence="2">
    <location>
        <begin position="323"/>
        <end position="343"/>
    </location>
</feature>
<evidence type="ECO:0000313" key="4">
    <source>
        <dbReference type="EMBL" id="MDX5893528.1"/>
    </source>
</evidence>
<feature type="compositionally biased region" description="Gly residues" evidence="1">
    <location>
        <begin position="1"/>
        <end position="16"/>
    </location>
</feature>
<feature type="transmembrane region" description="Helical" evidence="2">
    <location>
        <begin position="182"/>
        <end position="212"/>
    </location>
</feature>
<evidence type="ECO:0000313" key="3">
    <source>
        <dbReference type="EMBL" id="AHY46118.1"/>
    </source>
</evidence>
<feature type="transmembrane region" description="Helical" evidence="2">
    <location>
        <begin position="381"/>
        <end position="400"/>
    </location>
</feature>
<feature type="transmembrane region" description="Helical" evidence="2">
    <location>
        <begin position="29"/>
        <end position="57"/>
    </location>
</feature>
<protein>
    <submittedName>
        <fullName evidence="4">DUF2723 domain-containing protein</fullName>
    </submittedName>
</protein>
<keyword evidence="2" id="KW-1133">Transmembrane helix</keyword>
<reference evidence="3 5" key="1">
    <citation type="submission" date="2014-03" db="EMBL/GenBank/DDBJ databases">
        <title>Complete genome sequence of the Radio-Resistant Rubrobacter radiotolerans RSPS-4.</title>
        <authorList>
            <person name="Egas C.C."/>
            <person name="Barroso C.C."/>
            <person name="Froufe H.J.C."/>
            <person name="Pacheco J.J."/>
            <person name="Albuquerque L.L."/>
            <person name="da Costa M.M.S."/>
        </authorList>
    </citation>
    <scope>NUCLEOTIDE SEQUENCE [LARGE SCALE GENOMIC DNA]</scope>
    <source>
        <strain evidence="3 5">RSPS-4</strain>
    </source>
</reference>
<feature type="transmembrane region" description="Helical" evidence="2">
    <location>
        <begin position="77"/>
        <end position="98"/>
    </location>
</feature>
<dbReference type="RefSeq" id="WP_038680912.1">
    <property type="nucleotide sequence ID" value="NZ_CP007514.1"/>
</dbReference>
<feature type="transmembrane region" description="Helical" evidence="2">
    <location>
        <begin position="110"/>
        <end position="127"/>
    </location>
</feature>
<evidence type="ECO:0000256" key="2">
    <source>
        <dbReference type="SAM" id="Phobius"/>
    </source>
</evidence>
<feature type="transmembrane region" description="Helical" evidence="2">
    <location>
        <begin position="224"/>
        <end position="242"/>
    </location>
</feature>
<organism evidence="3 5">
    <name type="scientific">Rubrobacter radiotolerans</name>
    <name type="common">Arthrobacter radiotolerans</name>
    <dbReference type="NCBI Taxonomy" id="42256"/>
    <lineage>
        <taxon>Bacteria</taxon>
        <taxon>Bacillati</taxon>
        <taxon>Actinomycetota</taxon>
        <taxon>Rubrobacteria</taxon>
        <taxon>Rubrobacterales</taxon>
        <taxon>Rubrobacteraceae</taxon>
        <taxon>Rubrobacter</taxon>
    </lineage>
</organism>
<dbReference type="AlphaFoldDB" id="A0A023X1D4"/>
<feature type="transmembrane region" description="Helical" evidence="2">
    <location>
        <begin position="156"/>
        <end position="176"/>
    </location>
</feature>
<feature type="region of interest" description="Disordered" evidence="1">
    <location>
        <begin position="1"/>
        <end position="21"/>
    </location>
</feature>
<dbReference type="InterPro" id="IPR052724">
    <property type="entry name" value="GT117_domain-containing"/>
</dbReference>
<dbReference type="EMBL" id="CP007514">
    <property type="protein sequence ID" value="AHY46118.1"/>
    <property type="molecule type" value="Genomic_DNA"/>
</dbReference>
<keyword evidence="5" id="KW-1185">Reference proteome</keyword>
<keyword evidence="2" id="KW-0812">Transmembrane</keyword>
<feature type="transmembrane region" description="Helical" evidence="2">
    <location>
        <begin position="299"/>
        <end position="316"/>
    </location>
</feature>
<dbReference type="KEGG" id="rrd:RradSPS_0835"/>
<dbReference type="OrthoDB" id="144153at2"/>
<name>A0A023X1D4_RUBRA</name>
<dbReference type="eggNOG" id="COG1807">
    <property type="taxonomic scope" value="Bacteria"/>
</dbReference>
<dbReference type="EMBL" id="JAWXXX010000001">
    <property type="protein sequence ID" value="MDX5893528.1"/>
    <property type="molecule type" value="Genomic_DNA"/>
</dbReference>
<proteinExistence type="predicted"/>
<evidence type="ECO:0000256" key="1">
    <source>
        <dbReference type="SAM" id="MobiDB-lite"/>
    </source>
</evidence>
<dbReference type="PANTHER" id="PTHR16214:SF3">
    <property type="entry name" value="TRANSMEMBRANE PROTEIN 260"/>
    <property type="match status" value="1"/>
</dbReference>
<dbReference type="InterPro" id="IPR021280">
    <property type="entry name" value="TMEM260-like"/>
</dbReference>
<evidence type="ECO:0000313" key="5">
    <source>
        <dbReference type="Proteomes" id="UP000025229"/>
    </source>
</evidence>
<feature type="transmembrane region" description="Helical" evidence="2">
    <location>
        <begin position="133"/>
        <end position="149"/>
    </location>
</feature>
<dbReference type="Proteomes" id="UP000025229">
    <property type="component" value="Chromosome"/>
</dbReference>
<keyword evidence="2" id="KW-0472">Membrane</keyword>
<sequence>MRAGGTAGEKGVGPGDGAARERTKRSRRLLAIGAGALVALAVLALYVGTLAPTVLYYERPLFLDSAMLQVQASVLGIPGGTGVPLWVMLTHLFTYLPFGDEAYRTNLASAVYAAVAVGLVYWCAYLLGRSVPAALAGAVAFGVGTTLWSQAVIAEVYTLNAAMIMASTTALLLWWRSGRDRYLLVFAFLAGLALTNHMTSGLVLVGGFVLILFAEWRKLLEPRLLLKGAGLFLAGLVPYAYLPVRASMNPPLNEWEPTNLERFWYLVSGGDHHVNSFAFGPAELPGRFALYGDFLFDNFHWGVVLVALVGAALLLARRGHRPVGAMLVVLWFGWTFHAVQYSIFDFNLYFITSYLTVALAFSYGVAELLRAAGEALSGRRSLAVLATLVLAAGAVLLAGVRMPEARAENDLSEDYRGREVIEAVAEGAEPNSAVLHHRSSLWYMVLVEERRTDLRLADPWPPGRARYSDIVWPDDIDYVTTNLRYGTNDETGVSTAEIYARDGAVYILNEDAAAPWNFYAAGFEIVHVRDDILYELVPPGRESYTLREGEK</sequence>
<gene>
    <name evidence="3" type="ORF">RradSPS_0835</name>
    <name evidence="4" type="ORF">SIL72_05735</name>
</gene>
<dbReference type="HOGENOM" id="CLU_503330_0_0_11"/>
<dbReference type="PANTHER" id="PTHR16214">
    <property type="entry name" value="TRANSMEMBRANE PROTEIN 260"/>
    <property type="match status" value="1"/>
</dbReference>
<dbReference type="STRING" id="42256.RradSPS_0835"/>
<dbReference type="Pfam" id="PF11028">
    <property type="entry name" value="TMEM260-like"/>
    <property type="match status" value="1"/>
</dbReference>
<feature type="transmembrane region" description="Helical" evidence="2">
    <location>
        <begin position="349"/>
        <end position="369"/>
    </location>
</feature>
<accession>A0A023X1D4</accession>
<reference evidence="4" key="2">
    <citation type="submission" date="2023-11" db="EMBL/GenBank/DDBJ databases">
        <title>MicrobeMod: A computational toolkit for identifying prokaryotic methylation and restriction-modification with nanopore sequencing.</title>
        <authorList>
            <person name="Crits-Christoph A."/>
            <person name="Kang S.C."/>
            <person name="Lee H."/>
            <person name="Ostrov N."/>
        </authorList>
    </citation>
    <scope>NUCLEOTIDE SEQUENCE</scope>
    <source>
        <strain evidence="4">ATCC 51242</strain>
    </source>
</reference>